<gene>
    <name evidence="1" type="ORF">SDC9_148634</name>
</gene>
<dbReference type="SUPFAM" id="SSF52096">
    <property type="entry name" value="ClpP/crotonase"/>
    <property type="match status" value="1"/>
</dbReference>
<proteinExistence type="predicted"/>
<evidence type="ECO:0000313" key="1">
    <source>
        <dbReference type="EMBL" id="MPN01425.1"/>
    </source>
</evidence>
<protein>
    <submittedName>
        <fullName evidence="1">Uncharacterized protein</fullName>
    </submittedName>
</protein>
<dbReference type="Gene3D" id="1.10.12.10">
    <property type="entry name" value="Lyase 2-enoyl-coa Hydratase, Chain A, domain 2"/>
    <property type="match status" value="1"/>
</dbReference>
<organism evidence="1">
    <name type="scientific">bioreactor metagenome</name>
    <dbReference type="NCBI Taxonomy" id="1076179"/>
    <lineage>
        <taxon>unclassified sequences</taxon>
        <taxon>metagenomes</taxon>
        <taxon>ecological metagenomes</taxon>
    </lineage>
</organism>
<name>A0A645EHD2_9ZZZZ</name>
<sequence>MIYQMAGARWPMTAHKLESVSYHYIGVSPDALEGAASFLEKRPPEFAMDPAKDMPPEYPWFPEQPFPKNVQE</sequence>
<dbReference type="AlphaFoldDB" id="A0A645EHD2"/>
<comment type="caution">
    <text evidence="1">The sequence shown here is derived from an EMBL/GenBank/DDBJ whole genome shotgun (WGS) entry which is preliminary data.</text>
</comment>
<dbReference type="InterPro" id="IPR029045">
    <property type="entry name" value="ClpP/crotonase-like_dom_sf"/>
</dbReference>
<dbReference type="EMBL" id="VSSQ01047436">
    <property type="protein sequence ID" value="MPN01425.1"/>
    <property type="molecule type" value="Genomic_DNA"/>
</dbReference>
<dbReference type="InterPro" id="IPR014748">
    <property type="entry name" value="Enoyl-CoA_hydra_C"/>
</dbReference>
<reference evidence="1" key="1">
    <citation type="submission" date="2019-08" db="EMBL/GenBank/DDBJ databases">
        <authorList>
            <person name="Kucharzyk K."/>
            <person name="Murdoch R.W."/>
            <person name="Higgins S."/>
            <person name="Loffler F."/>
        </authorList>
    </citation>
    <scope>NUCLEOTIDE SEQUENCE</scope>
</reference>
<accession>A0A645EHD2</accession>